<dbReference type="AlphaFoldDB" id="A0A9P0CST2"/>
<accession>A0A9P0CST2</accession>
<feature type="region of interest" description="Disordered" evidence="1">
    <location>
        <begin position="1"/>
        <end position="28"/>
    </location>
</feature>
<evidence type="ECO:0000256" key="1">
    <source>
        <dbReference type="SAM" id="MobiDB-lite"/>
    </source>
</evidence>
<gene>
    <name evidence="2" type="ORF">PSYICH_LOCUS8101</name>
</gene>
<protein>
    <submittedName>
        <fullName evidence="2">Uncharacterized protein</fullName>
    </submittedName>
</protein>
<feature type="compositionally biased region" description="Acidic residues" evidence="1">
    <location>
        <begin position="7"/>
        <end position="17"/>
    </location>
</feature>
<dbReference type="EMBL" id="OV651833">
    <property type="protein sequence ID" value="CAH1107446.1"/>
    <property type="molecule type" value="Genomic_DNA"/>
</dbReference>
<dbReference type="PANTHER" id="PTHR10773">
    <property type="entry name" value="DNA-DIRECTED RNA POLYMERASES I, II, AND III SUBUNIT RPABC2"/>
    <property type="match status" value="1"/>
</dbReference>
<organism evidence="2 3">
    <name type="scientific">Psylliodes chrysocephalus</name>
    <dbReference type="NCBI Taxonomy" id="3402493"/>
    <lineage>
        <taxon>Eukaryota</taxon>
        <taxon>Metazoa</taxon>
        <taxon>Ecdysozoa</taxon>
        <taxon>Arthropoda</taxon>
        <taxon>Hexapoda</taxon>
        <taxon>Insecta</taxon>
        <taxon>Pterygota</taxon>
        <taxon>Neoptera</taxon>
        <taxon>Endopterygota</taxon>
        <taxon>Coleoptera</taxon>
        <taxon>Polyphaga</taxon>
        <taxon>Cucujiformia</taxon>
        <taxon>Chrysomeloidea</taxon>
        <taxon>Chrysomelidae</taxon>
        <taxon>Galerucinae</taxon>
        <taxon>Alticini</taxon>
        <taxon>Psylliodes</taxon>
    </lineage>
</organism>
<dbReference type="Proteomes" id="UP001153636">
    <property type="component" value="Chromosome 21"/>
</dbReference>
<evidence type="ECO:0000313" key="3">
    <source>
        <dbReference type="Proteomes" id="UP001153636"/>
    </source>
</evidence>
<keyword evidence="3" id="KW-1185">Reference proteome</keyword>
<dbReference type="OrthoDB" id="6766586at2759"/>
<evidence type="ECO:0000313" key="2">
    <source>
        <dbReference type="EMBL" id="CAH1107446.1"/>
    </source>
</evidence>
<dbReference type="PANTHER" id="PTHR10773:SF19">
    <property type="match status" value="1"/>
</dbReference>
<reference evidence="2" key="1">
    <citation type="submission" date="2022-01" db="EMBL/GenBank/DDBJ databases">
        <authorList>
            <person name="King R."/>
        </authorList>
    </citation>
    <scope>NUCLEOTIDE SEQUENCE</scope>
</reference>
<proteinExistence type="predicted"/>
<name>A0A9P0CST2_9CUCU</name>
<feature type="region of interest" description="Disordered" evidence="1">
    <location>
        <begin position="60"/>
        <end position="114"/>
    </location>
</feature>
<sequence length="393" mass="45210">MSSLEESFSEPFEDSGSEYELPTACNRRNKRKNFYIDDSSSDADVFFPVKHLRNLHQLDVQSKSSIPGTSKAANLNSPVKSDGPNSPDNLDDPNIPDYSYGQSTPVKKTRKRKANEALWKKNIRKRLRQSGEEYTSCRGKNVKARACEFLLQRIFREDVVFIKNVRPIRQLVWRKNVIPEKKWLYSNIFNYEFNLGFFIPKKDLCEVCTEYHSKKEEGTLNENLEEKYRAHIKAKLEAREEKLRDISVCKNYPSTALICFDMKSVLTCPQTQISKAYYKKKFAVYNLTGNDVVKKTGFCVLWHELLSGRKGVDIASALYILLNKFLLGRPDVTKLILWSDACVPQNKNSHMSAALLYFLKMHPEIQSIVQKFQVPGHSCVQEVDAMHSVLTAI</sequence>
<feature type="compositionally biased region" description="Polar residues" evidence="1">
    <location>
        <begin position="60"/>
        <end position="88"/>
    </location>
</feature>